<dbReference type="Proteomes" id="UP000756132">
    <property type="component" value="Chromosome 4"/>
</dbReference>
<organism evidence="2 3">
    <name type="scientific">Passalora fulva</name>
    <name type="common">Tomato leaf mold</name>
    <name type="synonym">Cladosporium fulvum</name>
    <dbReference type="NCBI Taxonomy" id="5499"/>
    <lineage>
        <taxon>Eukaryota</taxon>
        <taxon>Fungi</taxon>
        <taxon>Dikarya</taxon>
        <taxon>Ascomycota</taxon>
        <taxon>Pezizomycotina</taxon>
        <taxon>Dothideomycetes</taxon>
        <taxon>Dothideomycetidae</taxon>
        <taxon>Mycosphaerellales</taxon>
        <taxon>Mycosphaerellaceae</taxon>
        <taxon>Fulvia</taxon>
    </lineage>
</organism>
<protein>
    <submittedName>
        <fullName evidence="2">Uncharacterized protein</fullName>
    </submittedName>
</protein>
<evidence type="ECO:0000313" key="3">
    <source>
        <dbReference type="Proteomes" id="UP000756132"/>
    </source>
</evidence>
<feature type="compositionally biased region" description="Basic and acidic residues" evidence="1">
    <location>
        <begin position="41"/>
        <end position="50"/>
    </location>
</feature>
<keyword evidence="3" id="KW-1185">Reference proteome</keyword>
<dbReference type="AlphaFoldDB" id="A0A9Q8P7J4"/>
<feature type="compositionally biased region" description="Acidic residues" evidence="1">
    <location>
        <begin position="117"/>
        <end position="126"/>
    </location>
</feature>
<accession>A0A9Q8P7J4</accession>
<dbReference type="EMBL" id="CP090166">
    <property type="protein sequence ID" value="UJO16184.1"/>
    <property type="molecule type" value="Genomic_DNA"/>
</dbReference>
<dbReference type="KEGG" id="ffu:CLAFUR5_04831"/>
<sequence>MAKNTALHDLEPFNLILYQPNEPEPDDDYARDGPIVARRTHWIDSPERPRPPPPKRTHDQLNPTSPARRPQRLRRDGAERRPASAPATQAGRLAIPDAPLRQTQTYDQEAAEGAVTSEDETMDDDIAPIHEGSTRGQRTQEQDTMVQNMSERACAAAVRRRLPGQ</sequence>
<reference evidence="2" key="1">
    <citation type="submission" date="2021-12" db="EMBL/GenBank/DDBJ databases">
        <authorList>
            <person name="Zaccaron A."/>
            <person name="Stergiopoulos I."/>
        </authorList>
    </citation>
    <scope>NUCLEOTIDE SEQUENCE</scope>
    <source>
        <strain evidence="2">Race5_Kim</strain>
    </source>
</reference>
<proteinExistence type="predicted"/>
<feature type="region of interest" description="Disordered" evidence="1">
    <location>
        <begin position="1"/>
        <end position="141"/>
    </location>
</feature>
<feature type="compositionally biased region" description="Basic and acidic residues" evidence="1">
    <location>
        <begin position="73"/>
        <end position="82"/>
    </location>
</feature>
<name>A0A9Q8P7J4_PASFU</name>
<dbReference type="GeneID" id="71984709"/>
<dbReference type="RefSeq" id="XP_047760550.1">
    <property type="nucleotide sequence ID" value="XM_047903979.1"/>
</dbReference>
<reference evidence="2" key="2">
    <citation type="journal article" date="2022" name="Microb. Genom.">
        <title>A chromosome-scale genome assembly of the tomato pathogen Cladosporium fulvum reveals a compartmentalized genome architecture and the presence of a dispensable chromosome.</title>
        <authorList>
            <person name="Zaccaron A.Z."/>
            <person name="Chen L.H."/>
            <person name="Samaras A."/>
            <person name="Stergiopoulos I."/>
        </authorList>
    </citation>
    <scope>NUCLEOTIDE SEQUENCE</scope>
    <source>
        <strain evidence="2">Race5_Kim</strain>
    </source>
</reference>
<gene>
    <name evidence="2" type="ORF">CLAFUR5_04831</name>
</gene>
<evidence type="ECO:0000256" key="1">
    <source>
        <dbReference type="SAM" id="MobiDB-lite"/>
    </source>
</evidence>
<feature type="compositionally biased region" description="Basic and acidic residues" evidence="1">
    <location>
        <begin position="1"/>
        <end position="11"/>
    </location>
</feature>
<evidence type="ECO:0000313" key="2">
    <source>
        <dbReference type="EMBL" id="UJO16184.1"/>
    </source>
</evidence>